<name>A0ACD3AG24_9AGAR</name>
<sequence>MDQNHPVSHIPRSESPGFTEAAWFERNGKYIQHLIWELDARRLLPLLSLCPNLQNFALWYSGDDDLSSFLPILTAIQPRRLSLNLPALFPGNLFTTIHAQEVALRNLTHLDFIRNIHGWAEIGGIAELPSLTHLTYSGELPLEIIHNALKLCKMLQVLLHGQSSSSKGRRRSRLLTLMQSLLILVSWHLLVATGKTG</sequence>
<dbReference type="Proteomes" id="UP000308600">
    <property type="component" value="Unassembled WGS sequence"/>
</dbReference>
<dbReference type="EMBL" id="ML208459">
    <property type="protein sequence ID" value="TFK64838.1"/>
    <property type="molecule type" value="Genomic_DNA"/>
</dbReference>
<organism evidence="1 2">
    <name type="scientific">Pluteus cervinus</name>
    <dbReference type="NCBI Taxonomy" id="181527"/>
    <lineage>
        <taxon>Eukaryota</taxon>
        <taxon>Fungi</taxon>
        <taxon>Dikarya</taxon>
        <taxon>Basidiomycota</taxon>
        <taxon>Agaricomycotina</taxon>
        <taxon>Agaricomycetes</taxon>
        <taxon>Agaricomycetidae</taxon>
        <taxon>Agaricales</taxon>
        <taxon>Pluteineae</taxon>
        <taxon>Pluteaceae</taxon>
        <taxon>Pluteus</taxon>
    </lineage>
</organism>
<evidence type="ECO:0000313" key="1">
    <source>
        <dbReference type="EMBL" id="TFK64838.1"/>
    </source>
</evidence>
<evidence type="ECO:0000313" key="2">
    <source>
        <dbReference type="Proteomes" id="UP000308600"/>
    </source>
</evidence>
<protein>
    <submittedName>
        <fullName evidence="1">Uncharacterized protein</fullName>
    </submittedName>
</protein>
<gene>
    <name evidence="1" type="ORF">BDN72DRAFT_846248</name>
</gene>
<accession>A0ACD3AG24</accession>
<keyword evidence="2" id="KW-1185">Reference proteome</keyword>
<reference evidence="1 2" key="1">
    <citation type="journal article" date="2019" name="Nat. Ecol. Evol.">
        <title>Megaphylogeny resolves global patterns of mushroom evolution.</title>
        <authorList>
            <person name="Varga T."/>
            <person name="Krizsan K."/>
            <person name="Foldi C."/>
            <person name="Dima B."/>
            <person name="Sanchez-Garcia M."/>
            <person name="Sanchez-Ramirez S."/>
            <person name="Szollosi G.J."/>
            <person name="Szarkandi J.G."/>
            <person name="Papp V."/>
            <person name="Albert L."/>
            <person name="Andreopoulos W."/>
            <person name="Angelini C."/>
            <person name="Antonin V."/>
            <person name="Barry K.W."/>
            <person name="Bougher N.L."/>
            <person name="Buchanan P."/>
            <person name="Buyck B."/>
            <person name="Bense V."/>
            <person name="Catcheside P."/>
            <person name="Chovatia M."/>
            <person name="Cooper J."/>
            <person name="Damon W."/>
            <person name="Desjardin D."/>
            <person name="Finy P."/>
            <person name="Geml J."/>
            <person name="Haridas S."/>
            <person name="Hughes K."/>
            <person name="Justo A."/>
            <person name="Karasinski D."/>
            <person name="Kautmanova I."/>
            <person name="Kiss B."/>
            <person name="Kocsube S."/>
            <person name="Kotiranta H."/>
            <person name="LaButti K.M."/>
            <person name="Lechner B.E."/>
            <person name="Liimatainen K."/>
            <person name="Lipzen A."/>
            <person name="Lukacs Z."/>
            <person name="Mihaltcheva S."/>
            <person name="Morgado L.N."/>
            <person name="Niskanen T."/>
            <person name="Noordeloos M.E."/>
            <person name="Ohm R.A."/>
            <person name="Ortiz-Santana B."/>
            <person name="Ovrebo C."/>
            <person name="Racz N."/>
            <person name="Riley R."/>
            <person name="Savchenko A."/>
            <person name="Shiryaev A."/>
            <person name="Soop K."/>
            <person name="Spirin V."/>
            <person name="Szebenyi C."/>
            <person name="Tomsovsky M."/>
            <person name="Tulloss R.E."/>
            <person name="Uehling J."/>
            <person name="Grigoriev I.V."/>
            <person name="Vagvolgyi C."/>
            <person name="Papp T."/>
            <person name="Martin F.M."/>
            <person name="Miettinen O."/>
            <person name="Hibbett D.S."/>
            <person name="Nagy L.G."/>
        </authorList>
    </citation>
    <scope>NUCLEOTIDE SEQUENCE [LARGE SCALE GENOMIC DNA]</scope>
    <source>
        <strain evidence="1 2">NL-1719</strain>
    </source>
</reference>
<proteinExistence type="predicted"/>